<evidence type="ECO:0000256" key="2">
    <source>
        <dbReference type="ARBA" id="ARBA00004479"/>
    </source>
</evidence>
<organism evidence="12 13">
    <name type="scientific">Prunus dulcis</name>
    <name type="common">Almond</name>
    <name type="synonym">Amygdalus dulcis</name>
    <dbReference type="NCBI Taxonomy" id="3755"/>
    <lineage>
        <taxon>Eukaryota</taxon>
        <taxon>Viridiplantae</taxon>
        <taxon>Streptophyta</taxon>
        <taxon>Embryophyta</taxon>
        <taxon>Tracheophyta</taxon>
        <taxon>Spermatophyta</taxon>
        <taxon>Magnoliopsida</taxon>
        <taxon>eudicotyledons</taxon>
        <taxon>Gunneridae</taxon>
        <taxon>Pentapetalae</taxon>
        <taxon>rosids</taxon>
        <taxon>fabids</taxon>
        <taxon>Rosales</taxon>
        <taxon>Rosaceae</taxon>
        <taxon>Amygdaloideae</taxon>
        <taxon>Amygdaleae</taxon>
        <taxon>Prunus</taxon>
    </lineage>
</organism>
<evidence type="ECO:0008006" key="14">
    <source>
        <dbReference type="Google" id="ProtNLM"/>
    </source>
</evidence>
<gene>
    <name evidence="12" type="ORF">ALMOND_2B035094</name>
</gene>
<evidence type="ECO:0000256" key="7">
    <source>
        <dbReference type="ARBA" id="ARBA00022737"/>
    </source>
</evidence>
<dbReference type="Pfam" id="PF13855">
    <property type="entry name" value="LRR_8"/>
    <property type="match status" value="1"/>
</dbReference>
<dbReference type="FunFam" id="3.80.10.10:FF:000041">
    <property type="entry name" value="LRR receptor-like serine/threonine-protein kinase ERECTA"/>
    <property type="match status" value="1"/>
</dbReference>
<evidence type="ECO:0000256" key="1">
    <source>
        <dbReference type="ARBA" id="ARBA00004236"/>
    </source>
</evidence>
<proteinExistence type="predicted"/>
<dbReference type="Proteomes" id="UP000327085">
    <property type="component" value="Chromosome 3"/>
</dbReference>
<evidence type="ECO:0000256" key="5">
    <source>
        <dbReference type="ARBA" id="ARBA00022692"/>
    </source>
</evidence>
<evidence type="ECO:0000256" key="8">
    <source>
        <dbReference type="ARBA" id="ARBA00022989"/>
    </source>
</evidence>
<dbReference type="AlphaFoldDB" id="A0A5E4GL83"/>
<dbReference type="PANTHER" id="PTHR27000:SF679">
    <property type="entry name" value="OS01G0170300 PROTEIN"/>
    <property type="match status" value="1"/>
</dbReference>
<evidence type="ECO:0000256" key="9">
    <source>
        <dbReference type="ARBA" id="ARBA00023136"/>
    </source>
</evidence>
<evidence type="ECO:0000256" key="6">
    <source>
        <dbReference type="ARBA" id="ARBA00022729"/>
    </source>
</evidence>
<dbReference type="FunFam" id="3.80.10.10:FF:000299">
    <property type="entry name" value="Piriformospora indica-insensitive protein 2"/>
    <property type="match status" value="1"/>
</dbReference>
<evidence type="ECO:0000256" key="4">
    <source>
        <dbReference type="ARBA" id="ARBA00022614"/>
    </source>
</evidence>
<comment type="subcellular location">
    <subcellularLocation>
        <location evidence="1">Cell membrane</location>
    </subcellularLocation>
    <subcellularLocation>
        <location evidence="2">Membrane</location>
        <topology evidence="2">Single-pass type I membrane protein</topology>
    </subcellularLocation>
</comment>
<dbReference type="GO" id="GO:0005886">
    <property type="term" value="C:plasma membrane"/>
    <property type="evidence" value="ECO:0007669"/>
    <property type="project" value="UniProtKB-SubCell"/>
</dbReference>
<keyword evidence="4" id="KW-0433">Leucine-rich repeat</keyword>
<evidence type="ECO:0000313" key="12">
    <source>
        <dbReference type="EMBL" id="VVA40341.1"/>
    </source>
</evidence>
<dbReference type="InterPro" id="IPR003591">
    <property type="entry name" value="Leu-rich_rpt_typical-subtyp"/>
</dbReference>
<dbReference type="EMBL" id="CABIKO010000961">
    <property type="protein sequence ID" value="VVA40341.1"/>
    <property type="molecule type" value="Genomic_DNA"/>
</dbReference>
<dbReference type="Pfam" id="PF00560">
    <property type="entry name" value="LRR_1"/>
    <property type="match status" value="2"/>
</dbReference>
<keyword evidence="7" id="KW-0677">Repeat</keyword>
<keyword evidence="3" id="KW-1003">Cell membrane</keyword>
<keyword evidence="8" id="KW-1133">Transmembrane helix</keyword>
<accession>A0A5E4GL83</accession>
<dbReference type="SMART" id="SM00369">
    <property type="entry name" value="LRR_TYP"/>
    <property type="match status" value="3"/>
</dbReference>
<reference evidence="13" key="1">
    <citation type="journal article" date="2020" name="Plant J.">
        <title>Transposons played a major role in the diversification between the closely related almond and peach genomes: results from the almond genome sequence.</title>
        <authorList>
            <person name="Alioto T."/>
            <person name="Alexiou K.G."/>
            <person name="Bardil A."/>
            <person name="Barteri F."/>
            <person name="Castanera R."/>
            <person name="Cruz F."/>
            <person name="Dhingra A."/>
            <person name="Duval H."/>
            <person name="Fernandez I Marti A."/>
            <person name="Frias L."/>
            <person name="Galan B."/>
            <person name="Garcia J.L."/>
            <person name="Howad W."/>
            <person name="Gomez-Garrido J."/>
            <person name="Gut M."/>
            <person name="Julca I."/>
            <person name="Morata J."/>
            <person name="Puigdomenech P."/>
            <person name="Ribeca P."/>
            <person name="Rubio Cabetas M.J."/>
            <person name="Vlasova A."/>
            <person name="Wirthensohn M."/>
            <person name="Garcia-Mas J."/>
            <person name="Gabaldon T."/>
            <person name="Casacuberta J.M."/>
            <person name="Arus P."/>
        </authorList>
    </citation>
    <scope>NUCLEOTIDE SEQUENCE [LARGE SCALE GENOMIC DNA]</scope>
    <source>
        <strain evidence="13">cv. Texas</strain>
    </source>
</reference>
<evidence type="ECO:0000256" key="3">
    <source>
        <dbReference type="ARBA" id="ARBA00022475"/>
    </source>
</evidence>
<keyword evidence="9" id="KW-0472">Membrane</keyword>
<evidence type="ECO:0000256" key="11">
    <source>
        <dbReference type="ARBA" id="ARBA00023180"/>
    </source>
</evidence>
<dbReference type="SUPFAM" id="SSF52058">
    <property type="entry name" value="L domain-like"/>
    <property type="match status" value="1"/>
</dbReference>
<dbReference type="Gene3D" id="3.80.10.10">
    <property type="entry name" value="Ribonuclease Inhibitor"/>
    <property type="match status" value="1"/>
</dbReference>
<sequence>MDPYYKKLVMVDPTFLGLYENTFFGDIPNEIGNLKSLVGLYLYKNKLNGSIPRSLGDLTSLTHLYLYDNPFSGSIPEEIGNLKFLLSERIDLILSKNTFFGDIPNEIHNMKSLVGLYLYNNQLNGSIPRSLGELTSLTTLYLYGNQLSGTIPNKIGNVKSLVDLDLSQNQLNGIWETIFFGEAGVEAGVDGLLGLNTIRLNDDNFMKWRYQIESVLEGHELFGHFDGSVVSPPKFAFVDEKVANSEVMATYKNWLKLHKALLLIGTLSNDSIEYVIESKTTRDAWLSLTDRYATVSRARLNFLKT</sequence>
<dbReference type="InterPro" id="IPR001611">
    <property type="entry name" value="Leu-rich_rpt"/>
</dbReference>
<dbReference type="Gramene" id="VVA40341">
    <property type="protein sequence ID" value="VVA40341"/>
    <property type="gene ID" value="Prudul26B035094"/>
</dbReference>
<protein>
    <recommendedName>
        <fullName evidence="14">L domain-like protein</fullName>
    </recommendedName>
</protein>
<name>A0A5E4GL83_PRUDU</name>
<keyword evidence="11" id="KW-0325">Glycoprotein</keyword>
<keyword evidence="6" id="KW-0732">Signal</keyword>
<evidence type="ECO:0000313" key="13">
    <source>
        <dbReference type="Proteomes" id="UP000327085"/>
    </source>
</evidence>
<keyword evidence="5" id="KW-0812">Transmembrane</keyword>
<dbReference type="InParanoid" id="A0A5E4GL83"/>
<dbReference type="PANTHER" id="PTHR27000">
    <property type="entry name" value="LEUCINE-RICH REPEAT RECEPTOR-LIKE PROTEIN KINASE FAMILY PROTEIN-RELATED"/>
    <property type="match status" value="1"/>
</dbReference>
<dbReference type="InterPro" id="IPR032675">
    <property type="entry name" value="LRR_dom_sf"/>
</dbReference>
<keyword evidence="10" id="KW-0675">Receptor</keyword>
<evidence type="ECO:0000256" key="10">
    <source>
        <dbReference type="ARBA" id="ARBA00023170"/>
    </source>
</evidence>